<feature type="region of interest" description="Disordered" evidence="1">
    <location>
        <begin position="409"/>
        <end position="441"/>
    </location>
</feature>
<feature type="compositionally biased region" description="Basic and acidic residues" evidence="1">
    <location>
        <begin position="715"/>
        <end position="725"/>
    </location>
</feature>
<feature type="region of interest" description="Disordered" evidence="1">
    <location>
        <begin position="459"/>
        <end position="478"/>
    </location>
</feature>
<organism evidence="2 3">
    <name type="scientific">Leptomonas pyrrhocoris</name>
    <name type="common">Firebug parasite</name>
    <dbReference type="NCBI Taxonomy" id="157538"/>
    <lineage>
        <taxon>Eukaryota</taxon>
        <taxon>Discoba</taxon>
        <taxon>Euglenozoa</taxon>
        <taxon>Kinetoplastea</taxon>
        <taxon>Metakinetoplastina</taxon>
        <taxon>Trypanosomatida</taxon>
        <taxon>Trypanosomatidae</taxon>
        <taxon>Leishmaniinae</taxon>
        <taxon>Leptomonas</taxon>
    </lineage>
</organism>
<reference evidence="2 3" key="1">
    <citation type="submission" date="2015-07" db="EMBL/GenBank/DDBJ databases">
        <title>High-quality genome of monoxenous trypanosomatid Leptomonas pyrrhocoris.</title>
        <authorList>
            <person name="Flegontov P."/>
            <person name="Butenko A."/>
            <person name="Firsov S."/>
            <person name="Vlcek C."/>
            <person name="Logacheva M.D."/>
            <person name="Field M."/>
            <person name="Filatov D."/>
            <person name="Flegontova O."/>
            <person name="Gerasimov E."/>
            <person name="Jackson A.P."/>
            <person name="Kelly S."/>
            <person name="Opperdoes F."/>
            <person name="O'Reilly A."/>
            <person name="Votypka J."/>
            <person name="Yurchenko V."/>
            <person name="Lukes J."/>
        </authorList>
    </citation>
    <scope>NUCLEOTIDE SEQUENCE [LARGE SCALE GENOMIC DNA]</scope>
    <source>
        <strain evidence="2">H10</strain>
    </source>
</reference>
<sequence>MKFRVLGGPLTGGINLEAKHSDTFKSIFEKLEKAAGKKTPLDGYDLFTAAKSGSAGHYQPAAGPLHSTETPDSVELDRTQNDPHILLLVRREGPDAGGSMTRSLSESNSAVNGAGGLGREKETSPTSMSPMDTPRAKENYRRRMQAMFLKYDPAKVKKVDVALEHYAGFEEDVIQQLVKKYGPEPAAGELDTSPAAIASASRKPDNGASYRDRLIAIYSTYEPEKLSKVDGTLKRYAGREEEVIQQLLKKYGPEPPVPTATSPEPRVPAATASTATTIIMSEAPPTPMTGGAATTTAADSLPVTPRNLQDDYGSNTALTSAAPSAPVGTAPAASEGPLTYRDRLTAMYATYDPKKLRLVDGTLKKYKDREAMVLKQLVKMYGPEPSPEHIAAAKEAAASAARARKASDEAAAAATTAGDAGSSAAPPMGGGEHAEKRLASGAAPVSAVAEVAVTPSPIEDAATASSPPLDPSPVAPKGIETAANPIASDPELRAATPVLADGREEGGRYRERLLALYHTYNPSKLHTVEGTLKKFAGKEEVAIQQLVRRYGPEPPALTDAEVQELLQTVGSSSPMTSPRAPNATAKAIPAVVPDNASSSSSPYNSKPASPVEDDEVDREEEGEDRARYKGKGAEAAVTPEQRNGAHKSDGAEVTQRTAQASPVSPFVLMENTAAAAVITAPDPSQRPSTPPPAPMAVETAGFSAGVAALPSPTEAKTDVSDDDATRPTAPPSQRSSSYDSSRNAPAPQAEEEEEPEPLKEAAAPLPPHSTTTVTSKTAIGLPPASLRLQPHPVEKPVYQQHQPSLRANKFVAVAKVAADHLELFARKALLQRYWSSWCRHHVKAKADVLVRDELWVATTTTTSSYNTMNGRAVASHKRYQLNDTVQPSYTVADLSTVVAQEERRTTGSSAAFSSEVQIGARTLLSALRHCVESRVVEVRSAEEEELANRFLSHWKGADHLCPVTDSPEFARALHQAAHLIVQLDDLMTVIRTQAGQLQQLRNLHKDVVKRMEEMAQASDGDVERLQAQLDSANARRHELEEELKRAAAHPRPSARSPSAAGRKVNDTRKASPPTRRVYPTMEERKDAQIARLQQELAKTRNTLFASKEAEEKMKLKVQQSLAREARREREERRREGPPGHHTRPDSLSPQRRSYSGPAGQRGRHTSALSSPRRGYSASTTPRGAFSHAIVLDTPRRPCEAEAEVEHNGRAVSSIRKSARDAQERSNVSVNSNTPWPTSRFVVTEEIERGPCPNCLTPLTSCSPDAKGPANAKAAFCFSCRRSFTFGELRARDASDTLANL</sequence>
<comment type="caution">
    <text evidence="2">The sequence shown here is derived from an EMBL/GenBank/DDBJ whole genome shotgun (WGS) entry which is preliminary data.</text>
</comment>
<feature type="compositionally biased region" description="Basic and acidic residues" evidence="1">
    <location>
        <begin position="1123"/>
        <end position="1144"/>
    </location>
</feature>
<feature type="compositionally biased region" description="Low complexity" evidence="1">
    <location>
        <begin position="409"/>
        <end position="425"/>
    </location>
</feature>
<dbReference type="EMBL" id="LGTL01000009">
    <property type="protein sequence ID" value="KPA80045.1"/>
    <property type="molecule type" value="Genomic_DNA"/>
</dbReference>
<feature type="region of interest" description="Disordered" evidence="1">
    <location>
        <begin position="55"/>
        <end position="78"/>
    </location>
</feature>
<feature type="region of interest" description="Disordered" evidence="1">
    <location>
        <begin position="593"/>
        <end position="662"/>
    </location>
</feature>
<dbReference type="PANTHER" id="PTHR39666:SF1">
    <property type="entry name" value="NUCLEAR PORE COMPLEX NUP2_50_61 DOMAIN-CONTAINING PROTEIN"/>
    <property type="match status" value="1"/>
</dbReference>
<feature type="region of interest" description="Disordered" evidence="1">
    <location>
        <begin position="1110"/>
        <end position="1181"/>
    </location>
</feature>
<evidence type="ECO:0000256" key="1">
    <source>
        <dbReference type="SAM" id="MobiDB-lite"/>
    </source>
</evidence>
<gene>
    <name evidence="2" type="ORF">ABB37_05062</name>
</gene>
<feature type="compositionally biased region" description="Polar residues" evidence="1">
    <location>
        <begin position="312"/>
        <end position="322"/>
    </location>
</feature>
<proteinExistence type="predicted"/>
<name>A0A0M9G0U8_LEPPY</name>
<feature type="compositionally biased region" description="Low complexity" evidence="1">
    <location>
        <begin position="288"/>
        <end position="298"/>
    </location>
</feature>
<accession>A0A0M9G0U8</accession>
<dbReference type="OMA" id="RHCVESR"/>
<evidence type="ECO:0000313" key="3">
    <source>
        <dbReference type="Proteomes" id="UP000037923"/>
    </source>
</evidence>
<evidence type="ECO:0000313" key="2">
    <source>
        <dbReference type="EMBL" id="KPA80045.1"/>
    </source>
</evidence>
<feature type="region of interest" description="Disordered" evidence="1">
    <location>
        <begin position="1034"/>
        <end position="1083"/>
    </location>
</feature>
<feature type="compositionally biased region" description="Low complexity" evidence="1">
    <location>
        <begin position="593"/>
        <end position="610"/>
    </location>
</feature>
<dbReference type="GeneID" id="26905353"/>
<feature type="compositionally biased region" description="Polar residues" evidence="1">
    <location>
        <begin position="100"/>
        <end position="111"/>
    </location>
</feature>
<feature type="region of interest" description="Disordered" evidence="1">
    <location>
        <begin position="711"/>
        <end position="775"/>
    </location>
</feature>
<feature type="compositionally biased region" description="Basic and acidic residues" evidence="1">
    <location>
        <begin position="1034"/>
        <end position="1045"/>
    </location>
</feature>
<dbReference type="RefSeq" id="XP_015658484.1">
    <property type="nucleotide sequence ID" value="XM_015802968.1"/>
</dbReference>
<dbReference type="VEuPathDB" id="TriTrypDB:LpyrH10_09_1620"/>
<dbReference type="OrthoDB" id="277199at2759"/>
<keyword evidence="3" id="KW-1185">Reference proteome</keyword>
<feature type="compositionally biased region" description="Low complexity" evidence="1">
    <location>
        <begin position="1049"/>
        <end position="1060"/>
    </location>
</feature>
<feature type="region of interest" description="Disordered" evidence="1">
    <location>
        <begin position="93"/>
        <end position="136"/>
    </location>
</feature>
<feature type="region of interest" description="Disordered" evidence="1">
    <location>
        <begin position="1202"/>
        <end position="1232"/>
    </location>
</feature>
<protein>
    <submittedName>
        <fullName evidence="2">Uncharacterized protein</fullName>
    </submittedName>
</protein>
<feature type="region of interest" description="Disordered" evidence="1">
    <location>
        <begin position="281"/>
        <end position="335"/>
    </location>
</feature>
<dbReference type="Proteomes" id="UP000037923">
    <property type="component" value="Unassembled WGS sequence"/>
</dbReference>
<feature type="compositionally biased region" description="Low complexity" evidence="1">
    <location>
        <begin position="732"/>
        <end position="748"/>
    </location>
</feature>
<dbReference type="PANTHER" id="PTHR39666">
    <property type="entry name" value="RANBP2-TYPE DOMAIN-CONTAINING PROTEIN"/>
    <property type="match status" value="1"/>
</dbReference>
<feature type="compositionally biased region" description="Acidic residues" evidence="1">
    <location>
        <begin position="611"/>
        <end position="623"/>
    </location>
</feature>